<evidence type="ECO:0000313" key="3">
    <source>
        <dbReference type="Proteomes" id="UP000053260"/>
    </source>
</evidence>
<dbReference type="InterPro" id="IPR035959">
    <property type="entry name" value="RutC-like_sf"/>
</dbReference>
<dbReference type="GO" id="GO:0019239">
    <property type="term" value="F:deaminase activity"/>
    <property type="evidence" value="ECO:0007669"/>
    <property type="project" value="TreeGrafter"/>
</dbReference>
<comment type="similarity">
    <text evidence="1">Belongs to the RutC family.</text>
</comment>
<sequence length="129" mass="13394">MNRNTIDAAGAPAAVGPYSHAVRHGGLLFLSGQAPFDPQTGEVVAGGIEAQTRQVFANLESVLTAGGSSFTEVLKVNVYLTDLDDFEAVNAIYGEVFTEPYPARTTIAAAGLPLGAAVEIELVARDSQS</sequence>
<dbReference type="OrthoDB" id="8684161at2"/>
<name>A0A101UT55_9ACTN</name>
<evidence type="ECO:0000256" key="1">
    <source>
        <dbReference type="ARBA" id="ARBA00010552"/>
    </source>
</evidence>
<dbReference type="PANTHER" id="PTHR11803:SF39">
    <property type="entry name" value="2-IMINOBUTANOATE_2-IMINOPROPANOATE DEAMINASE"/>
    <property type="match status" value="1"/>
</dbReference>
<comment type="caution">
    <text evidence="2">The sequence shown here is derived from an EMBL/GenBank/DDBJ whole genome shotgun (WGS) entry which is preliminary data.</text>
</comment>
<gene>
    <name evidence="2" type="ORF">AQJ91_35980</name>
</gene>
<protein>
    <submittedName>
        <fullName evidence="2">Reactive intermediate/imine deaminase</fullName>
    </submittedName>
</protein>
<dbReference type="SUPFAM" id="SSF55298">
    <property type="entry name" value="YjgF-like"/>
    <property type="match status" value="1"/>
</dbReference>
<dbReference type="GO" id="GO:0005829">
    <property type="term" value="C:cytosol"/>
    <property type="evidence" value="ECO:0007669"/>
    <property type="project" value="TreeGrafter"/>
</dbReference>
<dbReference type="InterPro" id="IPR006056">
    <property type="entry name" value="RidA"/>
</dbReference>
<dbReference type="NCBIfam" id="TIGR00004">
    <property type="entry name" value="Rid family detoxifying hydrolase"/>
    <property type="match status" value="1"/>
</dbReference>
<dbReference type="CDD" id="cd00448">
    <property type="entry name" value="YjgF_YER057c_UK114_family"/>
    <property type="match status" value="1"/>
</dbReference>
<keyword evidence="3" id="KW-1185">Reference proteome</keyword>
<accession>A0A101UT55</accession>
<dbReference type="EMBL" id="LMXB01000090">
    <property type="protein sequence ID" value="KUO16405.1"/>
    <property type="molecule type" value="Genomic_DNA"/>
</dbReference>
<organism evidence="2 3">
    <name type="scientific">Streptomyces dysideae</name>
    <dbReference type="NCBI Taxonomy" id="909626"/>
    <lineage>
        <taxon>Bacteria</taxon>
        <taxon>Bacillati</taxon>
        <taxon>Actinomycetota</taxon>
        <taxon>Actinomycetes</taxon>
        <taxon>Kitasatosporales</taxon>
        <taxon>Streptomycetaceae</taxon>
        <taxon>Streptomyces</taxon>
    </lineage>
</organism>
<dbReference type="RefSeq" id="WP_067030093.1">
    <property type="nucleotide sequence ID" value="NZ_KQ949105.1"/>
</dbReference>
<dbReference type="AlphaFoldDB" id="A0A101UT55"/>
<dbReference type="Pfam" id="PF01042">
    <property type="entry name" value="Ribonuc_L-PSP"/>
    <property type="match status" value="1"/>
</dbReference>
<dbReference type="Proteomes" id="UP000053260">
    <property type="component" value="Unassembled WGS sequence"/>
</dbReference>
<dbReference type="FunFam" id="3.30.1330.40:FF:000001">
    <property type="entry name" value="L-PSP family endoribonuclease"/>
    <property type="match status" value="1"/>
</dbReference>
<dbReference type="STRING" id="909626.AQJ91_35980"/>
<reference evidence="2 3" key="1">
    <citation type="submission" date="2015-10" db="EMBL/GenBank/DDBJ databases">
        <title>Draft genome sequence of Streptomyces sp. RV15, isolated from a marine sponge.</title>
        <authorList>
            <person name="Ruckert C."/>
            <person name="Abdelmohsen U.R."/>
            <person name="Winkler A."/>
            <person name="Hentschel U."/>
            <person name="Kalinowski J."/>
            <person name="Kampfer P."/>
            <person name="Glaeser S."/>
        </authorList>
    </citation>
    <scope>NUCLEOTIDE SEQUENCE [LARGE SCALE GENOMIC DNA]</scope>
    <source>
        <strain evidence="2 3">RV15</strain>
    </source>
</reference>
<dbReference type="InterPro" id="IPR006175">
    <property type="entry name" value="YjgF/YER057c/UK114"/>
</dbReference>
<dbReference type="PANTHER" id="PTHR11803">
    <property type="entry name" value="2-IMINOBUTANOATE/2-IMINOPROPANOATE DEAMINASE RIDA"/>
    <property type="match status" value="1"/>
</dbReference>
<evidence type="ECO:0000313" key="2">
    <source>
        <dbReference type="EMBL" id="KUO16405.1"/>
    </source>
</evidence>
<proteinExistence type="inferred from homology"/>
<dbReference type="Gene3D" id="3.30.1330.40">
    <property type="entry name" value="RutC-like"/>
    <property type="match status" value="1"/>
</dbReference>